<feature type="transmembrane region" description="Helical" evidence="1">
    <location>
        <begin position="104"/>
        <end position="124"/>
    </location>
</feature>
<accession>A0A6J6HNB9</accession>
<keyword evidence="1" id="KW-0812">Transmembrane</keyword>
<reference evidence="2" key="1">
    <citation type="submission" date="2020-05" db="EMBL/GenBank/DDBJ databases">
        <authorList>
            <person name="Chiriac C."/>
            <person name="Salcher M."/>
            <person name="Ghai R."/>
            <person name="Kavagutti S V."/>
        </authorList>
    </citation>
    <scope>NUCLEOTIDE SEQUENCE</scope>
</reference>
<name>A0A6J6HNB9_9ZZZZ</name>
<evidence type="ECO:0000313" key="2">
    <source>
        <dbReference type="EMBL" id="CAB4614073.1"/>
    </source>
</evidence>
<feature type="transmembrane region" description="Helical" evidence="1">
    <location>
        <begin position="20"/>
        <end position="42"/>
    </location>
</feature>
<keyword evidence="1" id="KW-0472">Membrane</keyword>
<feature type="transmembrane region" description="Helical" evidence="1">
    <location>
        <begin position="78"/>
        <end position="98"/>
    </location>
</feature>
<feature type="transmembrane region" description="Helical" evidence="1">
    <location>
        <begin position="48"/>
        <end position="66"/>
    </location>
</feature>
<dbReference type="AlphaFoldDB" id="A0A6J6HNB9"/>
<evidence type="ECO:0000256" key="1">
    <source>
        <dbReference type="SAM" id="Phobius"/>
    </source>
</evidence>
<organism evidence="2">
    <name type="scientific">freshwater metagenome</name>
    <dbReference type="NCBI Taxonomy" id="449393"/>
    <lineage>
        <taxon>unclassified sequences</taxon>
        <taxon>metagenomes</taxon>
        <taxon>ecological metagenomes</taxon>
    </lineage>
</organism>
<protein>
    <submittedName>
        <fullName evidence="2">Unannotated protein</fullName>
    </submittedName>
</protein>
<dbReference type="EMBL" id="CAEZUT010000079">
    <property type="protein sequence ID" value="CAB4614073.1"/>
    <property type="molecule type" value="Genomic_DNA"/>
</dbReference>
<gene>
    <name evidence="2" type="ORF">UFOPK1854_00738</name>
</gene>
<proteinExistence type="predicted"/>
<keyword evidence="1" id="KW-1133">Transmembrane helix</keyword>
<sequence>MLVNFKKFTELERNRKRAILLLRFEASIVFALVIYLLVAPILSSVTAVESLGAEIIFGFLGALGLWMSSNGFKQNKSFGRAPAVLANLIALGVSYYMISGKLFLIGFPLALLALFTIFSSIFGYRE</sequence>